<evidence type="ECO:0000256" key="1">
    <source>
        <dbReference type="ARBA" id="ARBA00007031"/>
    </source>
</evidence>
<evidence type="ECO:0000313" key="4">
    <source>
        <dbReference type="Proteomes" id="UP000000552"/>
    </source>
</evidence>
<dbReference type="GO" id="GO:0008270">
    <property type="term" value="F:zinc ion binding"/>
    <property type="evidence" value="ECO:0007669"/>
    <property type="project" value="InterPro"/>
</dbReference>
<sequence>MPLRRKPLTDENINLIELTADIVSAYVSNNPVPVASLPDLIHSVNLSLSKVGRPAEPENPVLTPAVNPKKSVFPDYIVSLEDGRKFKSMKRHLGLLGMTPDEYRTKWDLPRDYPMVAPNYAATRSALAKASGLGRKAAPVKKAPAKRKAKA</sequence>
<dbReference type="PATRIC" id="fig|266835.9.peg.3704"/>
<protein>
    <submittedName>
        <fullName evidence="3">Transcriptional regulator</fullName>
    </submittedName>
</protein>
<dbReference type="InterPro" id="IPR041920">
    <property type="entry name" value="ROS/MUCR_sf"/>
</dbReference>
<dbReference type="RefSeq" id="WP_010912631.1">
    <property type="nucleotide sequence ID" value="NC_002678.2"/>
</dbReference>
<comment type="similarity">
    <text evidence="1">Belongs to the ros/MucR family.</text>
</comment>
<dbReference type="AlphaFoldDB" id="Q98DI2"/>
<feature type="region of interest" description="Disordered" evidence="2">
    <location>
        <begin position="130"/>
        <end position="151"/>
    </location>
</feature>
<gene>
    <name evidence="3" type="ordered locus">mlr4692</name>
</gene>
<proteinExistence type="inferred from homology"/>
<organism evidence="3 4">
    <name type="scientific">Mesorhizobium japonicum (strain LMG 29417 / CECT 9101 / MAFF 303099)</name>
    <name type="common">Mesorhizobium loti (strain MAFF 303099)</name>
    <dbReference type="NCBI Taxonomy" id="266835"/>
    <lineage>
        <taxon>Bacteria</taxon>
        <taxon>Pseudomonadati</taxon>
        <taxon>Pseudomonadota</taxon>
        <taxon>Alphaproteobacteria</taxon>
        <taxon>Hyphomicrobiales</taxon>
        <taxon>Phyllobacteriaceae</taxon>
        <taxon>Mesorhizobium</taxon>
    </lineage>
</organism>
<evidence type="ECO:0000313" key="3">
    <source>
        <dbReference type="EMBL" id="BAB51289.1"/>
    </source>
</evidence>
<name>Q98DI2_RHILO</name>
<dbReference type="Pfam" id="PF05443">
    <property type="entry name" value="ROS_MUCR"/>
    <property type="match status" value="1"/>
</dbReference>
<dbReference type="KEGG" id="mlo:mlr4692"/>
<evidence type="ECO:0000256" key="2">
    <source>
        <dbReference type="SAM" id="MobiDB-lite"/>
    </source>
</evidence>
<dbReference type="EMBL" id="BA000012">
    <property type="protein sequence ID" value="BAB51289.1"/>
    <property type="molecule type" value="Genomic_DNA"/>
</dbReference>
<dbReference type="eggNOG" id="COG4957">
    <property type="taxonomic scope" value="Bacteria"/>
</dbReference>
<dbReference type="GO" id="GO:0006355">
    <property type="term" value="P:regulation of DNA-templated transcription"/>
    <property type="evidence" value="ECO:0007669"/>
    <property type="project" value="InterPro"/>
</dbReference>
<dbReference type="Proteomes" id="UP000000552">
    <property type="component" value="Chromosome"/>
</dbReference>
<dbReference type="GO" id="GO:0003677">
    <property type="term" value="F:DNA binding"/>
    <property type="evidence" value="ECO:0007669"/>
    <property type="project" value="InterPro"/>
</dbReference>
<accession>Q98DI2</accession>
<dbReference type="HOGENOM" id="CLU_106247_0_0_5"/>
<reference evidence="3 4" key="1">
    <citation type="journal article" date="2000" name="DNA Res.">
        <title>Complete genome structure of the nitrogen-fixing symbiotic bacterium Mesorhizobium loti.</title>
        <authorList>
            <person name="Kaneko T."/>
            <person name="Nakamura Y."/>
            <person name="Sato S."/>
            <person name="Asamizu E."/>
            <person name="Kato T."/>
            <person name="Sasamoto S."/>
            <person name="Watanabe A."/>
            <person name="Idesawa K."/>
            <person name="Ishikawa A."/>
            <person name="Kawashima K."/>
            <person name="Kimura T."/>
            <person name="Kishida Y."/>
            <person name="Kiyokawa C."/>
            <person name="Kohara M."/>
            <person name="Matsumoto M."/>
            <person name="Matsuno A."/>
            <person name="Mochizuki Y."/>
            <person name="Nakayama S."/>
            <person name="Nakazaki N."/>
            <person name="Shimpo S."/>
            <person name="Sugimoto M."/>
            <person name="Takeuchi C."/>
            <person name="Yamada M."/>
            <person name="Tabata S."/>
        </authorList>
    </citation>
    <scope>NUCLEOTIDE SEQUENCE [LARGE SCALE GENOMIC DNA]</scope>
    <source>
        <strain evidence="4">LMG 29417 / CECT 9101 / MAFF 303099</strain>
    </source>
</reference>
<dbReference type="Gene3D" id="1.10.10.1550">
    <property type="entry name" value="ROS/MUCR transcriptional regulator protein"/>
    <property type="match status" value="1"/>
</dbReference>
<dbReference type="InterPro" id="IPR008807">
    <property type="entry name" value="ROS_MUCR"/>
</dbReference>